<evidence type="ECO:0000256" key="3">
    <source>
        <dbReference type="ARBA" id="ARBA00022692"/>
    </source>
</evidence>
<sequence length="200" mass="20439">MTTVGAGFLAGLSLIIAIGSQNAFVLRQGLARQQVGPVVAVCMLSDIVLISAGVAGIGTLVEQAPWVLEAVRWGGAAFLTAYGVLSLRRAARGGGTLEAAARGVTRLAPALLTALALTWLNPHVYLDTVLLLGSLASGYGPDGRWLFATGAALGSVVWFLVLGYGARLASGLFARPTSWRVLDAVIGVIMLGLAASLALG</sequence>
<feature type="transmembrane region" description="Helical" evidence="6">
    <location>
        <begin position="6"/>
        <end position="26"/>
    </location>
</feature>
<protein>
    <submittedName>
        <fullName evidence="7">Arginine exporter protein ArgO</fullName>
    </submittedName>
</protein>
<organism evidence="7 8">
    <name type="scientific">Nocardioides dokdonensis FR1436</name>
    <dbReference type="NCBI Taxonomy" id="1300347"/>
    <lineage>
        <taxon>Bacteria</taxon>
        <taxon>Bacillati</taxon>
        <taxon>Actinomycetota</taxon>
        <taxon>Actinomycetes</taxon>
        <taxon>Propionibacteriales</taxon>
        <taxon>Nocardioidaceae</taxon>
        <taxon>Nocardioides</taxon>
    </lineage>
</organism>
<feature type="transmembrane region" description="Helical" evidence="6">
    <location>
        <begin position="107"/>
        <end position="125"/>
    </location>
</feature>
<feature type="transmembrane region" description="Helical" evidence="6">
    <location>
        <begin position="145"/>
        <end position="169"/>
    </location>
</feature>
<feature type="transmembrane region" description="Helical" evidence="6">
    <location>
        <begin position="181"/>
        <end position="199"/>
    </location>
</feature>
<dbReference type="GO" id="GO:0005886">
    <property type="term" value="C:plasma membrane"/>
    <property type="evidence" value="ECO:0007669"/>
    <property type="project" value="UniProtKB-SubCell"/>
</dbReference>
<keyword evidence="8" id="KW-1185">Reference proteome</keyword>
<feature type="transmembrane region" description="Helical" evidence="6">
    <location>
        <begin position="38"/>
        <end position="58"/>
    </location>
</feature>
<dbReference type="PATRIC" id="fig|1300347.3.peg.1008"/>
<evidence type="ECO:0000256" key="6">
    <source>
        <dbReference type="SAM" id="Phobius"/>
    </source>
</evidence>
<keyword evidence="4 6" id="KW-1133">Transmembrane helix</keyword>
<keyword evidence="5 6" id="KW-0472">Membrane</keyword>
<proteinExistence type="predicted"/>
<dbReference type="GO" id="GO:0015171">
    <property type="term" value="F:amino acid transmembrane transporter activity"/>
    <property type="evidence" value="ECO:0007669"/>
    <property type="project" value="TreeGrafter"/>
</dbReference>
<dbReference type="RefSeq" id="WP_068107040.1">
    <property type="nucleotide sequence ID" value="NZ_CP015079.1"/>
</dbReference>
<dbReference type="PANTHER" id="PTHR30086">
    <property type="entry name" value="ARGININE EXPORTER PROTEIN ARGO"/>
    <property type="match status" value="1"/>
</dbReference>
<name>A0A1A9GIW6_9ACTN</name>
<evidence type="ECO:0000256" key="4">
    <source>
        <dbReference type="ARBA" id="ARBA00022989"/>
    </source>
</evidence>
<comment type="subcellular location">
    <subcellularLocation>
        <location evidence="1">Cell membrane</location>
        <topology evidence="1">Multi-pass membrane protein</topology>
    </subcellularLocation>
</comment>
<reference evidence="7 8" key="1">
    <citation type="submission" date="2016-03" db="EMBL/GenBank/DDBJ databases">
        <title>Complete genome sequence of a soil Actinobacterium, Nocardioides dokdonensis FR1436.</title>
        <authorList>
            <person name="Kwon S.-K."/>
            <person name="Kim K."/>
            <person name="Kim J.F."/>
        </authorList>
    </citation>
    <scope>NUCLEOTIDE SEQUENCE [LARGE SCALE GENOMIC DNA]</scope>
    <source>
        <strain evidence="7 8">FR1436</strain>
    </source>
</reference>
<dbReference type="OrthoDB" id="5638726at2"/>
<dbReference type="AlphaFoldDB" id="A0A1A9GIW6"/>
<keyword evidence="2" id="KW-1003">Cell membrane</keyword>
<accession>A0A1A9GIW6</accession>
<dbReference type="KEGG" id="ndk:I601_1009"/>
<evidence type="ECO:0000256" key="2">
    <source>
        <dbReference type="ARBA" id="ARBA00022475"/>
    </source>
</evidence>
<evidence type="ECO:0000256" key="5">
    <source>
        <dbReference type="ARBA" id="ARBA00023136"/>
    </source>
</evidence>
<feature type="transmembrane region" description="Helical" evidence="6">
    <location>
        <begin position="70"/>
        <end position="87"/>
    </location>
</feature>
<dbReference type="PANTHER" id="PTHR30086:SF20">
    <property type="entry name" value="ARGININE EXPORTER PROTEIN ARGO-RELATED"/>
    <property type="match status" value="1"/>
</dbReference>
<dbReference type="Proteomes" id="UP000077868">
    <property type="component" value="Chromosome"/>
</dbReference>
<dbReference type="STRING" id="1300347.I601_1009"/>
<evidence type="ECO:0000313" key="8">
    <source>
        <dbReference type="Proteomes" id="UP000077868"/>
    </source>
</evidence>
<gene>
    <name evidence="7" type="primary">argO</name>
    <name evidence="7" type="ORF">I601_1009</name>
</gene>
<dbReference type="InterPro" id="IPR001123">
    <property type="entry name" value="LeuE-type"/>
</dbReference>
<evidence type="ECO:0000256" key="1">
    <source>
        <dbReference type="ARBA" id="ARBA00004651"/>
    </source>
</evidence>
<evidence type="ECO:0000313" key="7">
    <source>
        <dbReference type="EMBL" id="ANH37451.1"/>
    </source>
</evidence>
<dbReference type="Pfam" id="PF01810">
    <property type="entry name" value="LysE"/>
    <property type="match status" value="1"/>
</dbReference>
<dbReference type="EMBL" id="CP015079">
    <property type="protein sequence ID" value="ANH37451.1"/>
    <property type="molecule type" value="Genomic_DNA"/>
</dbReference>
<keyword evidence="3 6" id="KW-0812">Transmembrane</keyword>